<evidence type="ECO:0000256" key="1">
    <source>
        <dbReference type="SAM" id="MobiDB-lite"/>
    </source>
</evidence>
<dbReference type="AlphaFoldDB" id="A0A8S1BMV2"/>
<dbReference type="Proteomes" id="UP000494106">
    <property type="component" value="Unassembled WGS sequence"/>
</dbReference>
<reference evidence="2 3" key="1">
    <citation type="submission" date="2020-04" db="EMBL/GenBank/DDBJ databases">
        <authorList>
            <person name="Wallbank WR R."/>
            <person name="Pardo Diaz C."/>
            <person name="Kozak K."/>
            <person name="Martin S."/>
            <person name="Jiggins C."/>
            <person name="Moest M."/>
            <person name="Warren A I."/>
            <person name="Byers J.R.P. K."/>
            <person name="Montejo-Kovacevich G."/>
            <person name="Yen C E."/>
        </authorList>
    </citation>
    <scope>NUCLEOTIDE SEQUENCE [LARGE SCALE GENOMIC DNA]</scope>
</reference>
<protein>
    <submittedName>
        <fullName evidence="2">Uncharacterized protein</fullName>
    </submittedName>
</protein>
<gene>
    <name evidence="2" type="ORF">APLA_LOCUS17199</name>
</gene>
<evidence type="ECO:0000313" key="2">
    <source>
        <dbReference type="EMBL" id="CAB3260044.1"/>
    </source>
</evidence>
<proteinExistence type="predicted"/>
<dbReference type="EMBL" id="CADEBC010000683">
    <property type="protein sequence ID" value="CAB3260044.1"/>
    <property type="molecule type" value="Genomic_DNA"/>
</dbReference>
<evidence type="ECO:0000313" key="3">
    <source>
        <dbReference type="Proteomes" id="UP000494106"/>
    </source>
</evidence>
<name>A0A8S1BMV2_ARCPL</name>
<sequence length="146" mass="15820">MSYPGPYRPPLSGWGTTTTTDRPASSALLLSTKTRDSIHHTRDSIHHLHQMVGAVTAHPPYQYYFPGTMMIPVPRCTNARASYRSIWTKQIPTSRITSTKDSQGSVLVAESSGELDWVPTTSTLSKSLTGRAVAGGMRAGMEVPCG</sequence>
<comment type="caution">
    <text evidence="2">The sequence shown here is derived from an EMBL/GenBank/DDBJ whole genome shotgun (WGS) entry which is preliminary data.</text>
</comment>
<organism evidence="2 3">
    <name type="scientific">Arctia plantaginis</name>
    <name type="common">Wood tiger moth</name>
    <name type="synonym">Phalaena plantaginis</name>
    <dbReference type="NCBI Taxonomy" id="874455"/>
    <lineage>
        <taxon>Eukaryota</taxon>
        <taxon>Metazoa</taxon>
        <taxon>Ecdysozoa</taxon>
        <taxon>Arthropoda</taxon>
        <taxon>Hexapoda</taxon>
        <taxon>Insecta</taxon>
        <taxon>Pterygota</taxon>
        <taxon>Neoptera</taxon>
        <taxon>Endopterygota</taxon>
        <taxon>Lepidoptera</taxon>
        <taxon>Glossata</taxon>
        <taxon>Ditrysia</taxon>
        <taxon>Noctuoidea</taxon>
        <taxon>Erebidae</taxon>
        <taxon>Arctiinae</taxon>
        <taxon>Arctia</taxon>
    </lineage>
</organism>
<feature type="region of interest" description="Disordered" evidence="1">
    <location>
        <begin position="1"/>
        <end position="22"/>
    </location>
</feature>
<keyword evidence="3" id="KW-1185">Reference proteome</keyword>
<accession>A0A8S1BMV2</accession>